<dbReference type="AlphaFoldDB" id="A0A0F9KJ10"/>
<keyword evidence="3" id="KW-0378">Hydrolase</keyword>
<dbReference type="PANTHER" id="PTHR12302:SF3">
    <property type="entry name" value="SERINE_THREONINE-PROTEIN KINASE 31"/>
    <property type="match status" value="1"/>
</dbReference>
<dbReference type="SUPFAM" id="SSF74853">
    <property type="entry name" value="Lamin A/C globular tail domain"/>
    <property type="match status" value="1"/>
</dbReference>
<evidence type="ECO:0000256" key="1">
    <source>
        <dbReference type="ARBA" id="ARBA00022722"/>
    </source>
</evidence>
<keyword evidence="2" id="KW-0255">Endonuclease</keyword>
<evidence type="ECO:0000259" key="5">
    <source>
        <dbReference type="PROSITE" id="PS51841"/>
    </source>
</evidence>
<feature type="domain" description="TNase-like" evidence="4">
    <location>
        <begin position="24"/>
        <end position="145"/>
    </location>
</feature>
<dbReference type="SUPFAM" id="SSF50199">
    <property type="entry name" value="Staphylococcal nuclease"/>
    <property type="match status" value="1"/>
</dbReference>
<dbReference type="InterPro" id="IPR035437">
    <property type="entry name" value="SNase_OB-fold_sf"/>
</dbReference>
<dbReference type="SMART" id="SM00318">
    <property type="entry name" value="SNc"/>
    <property type="match status" value="1"/>
</dbReference>
<sequence length="256" mass="29068">MANLAKYLAFILVLLWGIPVLAAQAETVSIIRVIDGDTCILENGEPVRYYGINAPEKGDPQFNEATQVNNKLVAGKKVRLEPQNPSRDKDDRLLAYVFVDEIFVNEELLRLGYAHIRRPLAAKYRDRLLTAQQAARQEGLGIWAKAAEQGVVIAEVHADAEGNDWDNLCDEYIVIENREDISIDLTGWIVYDEAHHRYLFPNFILKAKETVTLRTCLGKNSQSELFWGSRSPIWNNEGDTIFIRDSQGQLVLSYIY</sequence>
<gene>
    <name evidence="6" type="ORF">LCGC14_1324780</name>
</gene>
<dbReference type="GO" id="GO:0004519">
    <property type="term" value="F:endonuclease activity"/>
    <property type="evidence" value="ECO:0007669"/>
    <property type="project" value="UniProtKB-KW"/>
</dbReference>
<dbReference type="InterPro" id="IPR036415">
    <property type="entry name" value="Lamin_tail_dom_sf"/>
</dbReference>
<evidence type="ECO:0000256" key="2">
    <source>
        <dbReference type="ARBA" id="ARBA00022759"/>
    </source>
</evidence>
<evidence type="ECO:0000256" key="3">
    <source>
        <dbReference type="ARBA" id="ARBA00022801"/>
    </source>
</evidence>
<dbReference type="Gene3D" id="2.40.50.90">
    <property type="match status" value="1"/>
</dbReference>
<proteinExistence type="predicted"/>
<dbReference type="PROSITE" id="PS51841">
    <property type="entry name" value="LTD"/>
    <property type="match status" value="1"/>
</dbReference>
<reference evidence="6" key="1">
    <citation type="journal article" date="2015" name="Nature">
        <title>Complex archaea that bridge the gap between prokaryotes and eukaryotes.</title>
        <authorList>
            <person name="Spang A."/>
            <person name="Saw J.H."/>
            <person name="Jorgensen S.L."/>
            <person name="Zaremba-Niedzwiedzka K."/>
            <person name="Martijn J."/>
            <person name="Lind A.E."/>
            <person name="van Eijk R."/>
            <person name="Schleper C."/>
            <person name="Guy L."/>
            <person name="Ettema T.J."/>
        </authorList>
    </citation>
    <scope>NUCLEOTIDE SEQUENCE</scope>
</reference>
<protein>
    <recommendedName>
        <fullName evidence="7">TNase-like domain-containing protein</fullName>
    </recommendedName>
</protein>
<dbReference type="Pfam" id="PF00932">
    <property type="entry name" value="LTD"/>
    <property type="match status" value="1"/>
</dbReference>
<dbReference type="PROSITE" id="PS50830">
    <property type="entry name" value="TNASE_3"/>
    <property type="match status" value="1"/>
</dbReference>
<dbReference type="Gene3D" id="2.60.40.1260">
    <property type="entry name" value="Lamin Tail domain"/>
    <property type="match status" value="1"/>
</dbReference>
<organism evidence="6">
    <name type="scientific">marine sediment metagenome</name>
    <dbReference type="NCBI Taxonomy" id="412755"/>
    <lineage>
        <taxon>unclassified sequences</taxon>
        <taxon>metagenomes</taxon>
        <taxon>ecological metagenomes</taxon>
    </lineage>
</organism>
<dbReference type="GO" id="GO:0016787">
    <property type="term" value="F:hydrolase activity"/>
    <property type="evidence" value="ECO:0007669"/>
    <property type="project" value="UniProtKB-KW"/>
</dbReference>
<evidence type="ECO:0000259" key="4">
    <source>
        <dbReference type="PROSITE" id="PS50830"/>
    </source>
</evidence>
<dbReference type="Pfam" id="PF00565">
    <property type="entry name" value="SNase"/>
    <property type="match status" value="1"/>
</dbReference>
<feature type="domain" description="LTD" evidence="5">
    <location>
        <begin position="136"/>
        <end position="256"/>
    </location>
</feature>
<dbReference type="InterPro" id="IPR001322">
    <property type="entry name" value="Lamin_tail_dom"/>
</dbReference>
<name>A0A0F9KJ10_9ZZZZ</name>
<accession>A0A0F9KJ10</accession>
<dbReference type="EMBL" id="LAZR01007940">
    <property type="protein sequence ID" value="KKM81938.1"/>
    <property type="molecule type" value="Genomic_DNA"/>
</dbReference>
<dbReference type="PANTHER" id="PTHR12302">
    <property type="entry name" value="EBNA2 BINDING PROTEIN P100"/>
    <property type="match status" value="1"/>
</dbReference>
<comment type="caution">
    <text evidence="6">The sequence shown here is derived from an EMBL/GenBank/DDBJ whole genome shotgun (WGS) entry which is preliminary data.</text>
</comment>
<dbReference type="InterPro" id="IPR016071">
    <property type="entry name" value="Staphylococal_nuclease_OB-fold"/>
</dbReference>
<keyword evidence="1" id="KW-0540">Nuclease</keyword>
<evidence type="ECO:0008006" key="7">
    <source>
        <dbReference type="Google" id="ProtNLM"/>
    </source>
</evidence>
<evidence type="ECO:0000313" key="6">
    <source>
        <dbReference type="EMBL" id="KKM81938.1"/>
    </source>
</evidence>